<dbReference type="GO" id="GO:0046872">
    <property type="term" value="F:metal ion binding"/>
    <property type="evidence" value="ECO:0007669"/>
    <property type="project" value="UniProtKB-KW"/>
</dbReference>
<evidence type="ECO:0000313" key="11">
    <source>
        <dbReference type="EMBL" id="HFG21618.1"/>
    </source>
</evidence>
<comment type="similarity">
    <text evidence="1">In the N-terminal section; belongs to the CRISPR-associated nuclease Cas3-HD family.</text>
</comment>
<keyword evidence="11" id="KW-0255">Endonuclease</keyword>
<dbReference type="InterPro" id="IPR011545">
    <property type="entry name" value="DEAD/DEAH_box_helicase_dom"/>
</dbReference>
<dbReference type="SUPFAM" id="SSF109604">
    <property type="entry name" value="HD-domain/PDEase-like"/>
    <property type="match status" value="1"/>
</dbReference>
<dbReference type="PANTHER" id="PTHR34580">
    <property type="match status" value="1"/>
</dbReference>
<dbReference type="Pfam" id="PF00270">
    <property type="entry name" value="DEAD"/>
    <property type="match status" value="1"/>
</dbReference>
<dbReference type="SMART" id="SM00487">
    <property type="entry name" value="DEXDc"/>
    <property type="match status" value="1"/>
</dbReference>
<gene>
    <name evidence="11" type="ORF">ENS82_13070</name>
</gene>
<evidence type="ECO:0000256" key="1">
    <source>
        <dbReference type="ARBA" id="ARBA00006847"/>
    </source>
</evidence>
<dbReference type="GO" id="GO:0005524">
    <property type="term" value="F:ATP binding"/>
    <property type="evidence" value="ECO:0007669"/>
    <property type="project" value="UniProtKB-KW"/>
</dbReference>
<keyword evidence="11" id="KW-0540">Nuclease</keyword>
<evidence type="ECO:0000259" key="9">
    <source>
        <dbReference type="PROSITE" id="PS51192"/>
    </source>
</evidence>
<evidence type="ECO:0000259" key="10">
    <source>
        <dbReference type="PROSITE" id="PS51643"/>
    </source>
</evidence>
<dbReference type="CDD" id="cd09641">
    <property type="entry name" value="Cas3''_I"/>
    <property type="match status" value="1"/>
</dbReference>
<dbReference type="CDD" id="cd17930">
    <property type="entry name" value="DEXHc_cas3"/>
    <property type="match status" value="1"/>
</dbReference>
<evidence type="ECO:0000256" key="6">
    <source>
        <dbReference type="ARBA" id="ARBA00022806"/>
    </source>
</evidence>
<dbReference type="GO" id="GO:0004386">
    <property type="term" value="F:helicase activity"/>
    <property type="evidence" value="ECO:0007669"/>
    <property type="project" value="UniProtKB-KW"/>
</dbReference>
<comment type="caution">
    <text evidence="11">The sequence shown here is derived from an EMBL/GenBank/DDBJ whole genome shotgun (WGS) entry which is preliminary data.</text>
</comment>
<reference evidence="11" key="1">
    <citation type="journal article" date="2020" name="mSystems">
        <title>Genome- and Community-Level Interaction Insights into Carbon Utilization and Element Cycling Functions of Hydrothermarchaeota in Hydrothermal Sediment.</title>
        <authorList>
            <person name="Zhou Z."/>
            <person name="Liu Y."/>
            <person name="Xu W."/>
            <person name="Pan J."/>
            <person name="Luo Z.H."/>
            <person name="Li M."/>
        </authorList>
    </citation>
    <scope>NUCLEOTIDE SEQUENCE [LARGE SCALE GENOMIC DNA]</scope>
    <source>
        <strain evidence="11">SpSt-524</strain>
    </source>
</reference>
<dbReference type="InterPro" id="IPR006674">
    <property type="entry name" value="HD_domain"/>
</dbReference>
<comment type="similarity">
    <text evidence="2">In the central section; belongs to the CRISPR-associated helicase Cas3 family.</text>
</comment>
<evidence type="ECO:0000256" key="3">
    <source>
        <dbReference type="ARBA" id="ARBA00022723"/>
    </source>
</evidence>
<keyword evidence="4" id="KW-0547">Nucleotide-binding</keyword>
<dbReference type="InterPro" id="IPR027417">
    <property type="entry name" value="P-loop_NTPase"/>
</dbReference>
<dbReference type="GO" id="GO:0016787">
    <property type="term" value="F:hydrolase activity"/>
    <property type="evidence" value="ECO:0007669"/>
    <property type="project" value="UniProtKB-KW"/>
</dbReference>
<dbReference type="InterPro" id="IPR051534">
    <property type="entry name" value="CBASS_pafABC_assoc_protein"/>
</dbReference>
<dbReference type="NCBIfam" id="TIGR01596">
    <property type="entry name" value="cas3_HD"/>
    <property type="match status" value="1"/>
</dbReference>
<keyword evidence="3" id="KW-0479">Metal-binding</keyword>
<dbReference type="InterPro" id="IPR014001">
    <property type="entry name" value="Helicase_ATP-bd"/>
</dbReference>
<dbReference type="Pfam" id="PF25583">
    <property type="entry name" value="WCX"/>
    <property type="match status" value="1"/>
</dbReference>
<feature type="domain" description="Helicase ATP-binding" evidence="9">
    <location>
        <begin position="569"/>
        <end position="763"/>
    </location>
</feature>
<evidence type="ECO:0000256" key="2">
    <source>
        <dbReference type="ARBA" id="ARBA00009046"/>
    </source>
</evidence>
<dbReference type="EMBL" id="DSWI01000032">
    <property type="protein sequence ID" value="HFG21618.1"/>
    <property type="molecule type" value="Genomic_DNA"/>
</dbReference>
<organism evidence="11">
    <name type="scientific">Meiothermus ruber</name>
    <dbReference type="NCBI Taxonomy" id="277"/>
    <lineage>
        <taxon>Bacteria</taxon>
        <taxon>Thermotogati</taxon>
        <taxon>Deinococcota</taxon>
        <taxon>Deinococci</taxon>
        <taxon>Thermales</taxon>
        <taxon>Thermaceae</taxon>
        <taxon>Meiothermus</taxon>
    </lineage>
</organism>
<accession>A0A7C3HG05</accession>
<name>A0A7C3HG05_MEIRU</name>
<dbReference type="InterPro" id="IPR006483">
    <property type="entry name" value="CRISPR-assoc_Cas3_HD"/>
</dbReference>
<keyword evidence="6" id="KW-0347">Helicase</keyword>
<evidence type="ECO:0000256" key="7">
    <source>
        <dbReference type="ARBA" id="ARBA00022840"/>
    </source>
</evidence>
<proteinExistence type="inferred from homology"/>
<dbReference type="InterPro" id="IPR057727">
    <property type="entry name" value="WCX_dom"/>
</dbReference>
<dbReference type="GO" id="GO:0004519">
    <property type="term" value="F:endonuclease activity"/>
    <property type="evidence" value="ECO:0007669"/>
    <property type="project" value="UniProtKB-KW"/>
</dbReference>
<evidence type="ECO:0000256" key="8">
    <source>
        <dbReference type="ARBA" id="ARBA00023118"/>
    </source>
</evidence>
<dbReference type="InterPro" id="IPR054712">
    <property type="entry name" value="Cas3-like_dom"/>
</dbReference>
<feature type="domain" description="HD Cas3-type" evidence="10">
    <location>
        <begin position="346"/>
        <end position="512"/>
    </location>
</feature>
<dbReference type="Gene3D" id="1.10.3210.30">
    <property type="match status" value="1"/>
</dbReference>
<dbReference type="Pfam" id="PF01966">
    <property type="entry name" value="HD"/>
    <property type="match status" value="1"/>
</dbReference>
<evidence type="ECO:0000256" key="4">
    <source>
        <dbReference type="ARBA" id="ARBA00022741"/>
    </source>
</evidence>
<dbReference type="SUPFAM" id="SSF52540">
    <property type="entry name" value="P-loop containing nucleoside triphosphate hydrolases"/>
    <property type="match status" value="1"/>
</dbReference>
<evidence type="ECO:0000256" key="5">
    <source>
        <dbReference type="ARBA" id="ARBA00022801"/>
    </source>
</evidence>
<dbReference type="GO" id="GO:0051607">
    <property type="term" value="P:defense response to virus"/>
    <property type="evidence" value="ECO:0007669"/>
    <property type="project" value="UniProtKB-KW"/>
</dbReference>
<dbReference type="PROSITE" id="PS51192">
    <property type="entry name" value="HELICASE_ATP_BIND_1"/>
    <property type="match status" value="1"/>
</dbReference>
<dbReference type="AlphaFoldDB" id="A0A7C3HG05"/>
<dbReference type="InterPro" id="IPR038257">
    <property type="entry name" value="CRISPR-assoc_Cas3_HD_sf"/>
</dbReference>
<protein>
    <submittedName>
        <fullName evidence="11">CRISPR-associated endonuclease Cas3</fullName>
    </submittedName>
</protein>
<sequence length="1078" mass="122089">MEATYHQNKAHRLLRLLELLEQKAWRPHELRKELGLGERAIFDYLLEAEALAERLGLEFRHDRLRGLYWVEVRERLSLTETVVAHAALRMLAHHAPGSNKAYQEALRKLSKHLPEPLRSIALRSTEALNQRPPSLSGANLETLTQGWLNQQVVAFEYRLPQARVIRVELETYFIEVSRANMAVYVIGKDRLYGRGLHYLENLKTYKLERIQRPRLLDETYTIPDDFDPSQYLSNAWGIVRSEPPMQVRLRFNPEASERIREGGYPNLQILEQLEGGSTLVQITVGTDTEGFPLELLPWIQSWGPRVEVLEPESLRRAWLAEARAVLEQYGQPGLVSRTYWAHTHPNPARWQPLREHLHQVAERAAAKARPFGEEENARLAGRLHDLGKYGDLFQRRLEGREKGLDHWSAGAHLALFEYRQPAVALAVQGHHIGLQSGAKESLKEMKLREDGKGFPPDLRLSEPDLEVLKARLQKDGLELPPPSRTLITPPASAAAMLDTRMLFSALVDADFLDTEAHIKGPEARPAPPELRAREALERLEAHLARLGQAGHIPQKTRELRRLVAEAAASAAEQAASVFTLTAPTGLGKTLAMLRFALRRAVRDPRIRRIVVVLPYLSILDQTAKVYRELFQDFGPHYILEDHSLAYRPLSRELSDEQDLQERERRLLSENWEAPIVLTTHVQLLESLHANRPGACRKLHNLAGSVLLFDEVQTLPTHLALPTLKTLAHLASEKYGAVVVFSTATQPAFDTLHEQIRRGEPQGWQPVEMLPEPEQLFAQSQRVELEWWLKNPTPWPHLATLLEAEPQVLAVLNLKRQAYALFHEAQARDLEGLYHLSTALCPAHRRGVLEEVQRRLEQGQPCRLVATQVVEAGVELDFPVGYRALGPLEAIAQTAGRINRHGLRPQGRLVVFLPEEEAYPDRAYGRAAALTRTLQAEGPLTLEPATFRRYYQSLYALQQVSNPEIEALIQTQNYAELARRYRIIESAAVNVVVPYNDEALALMQEARDQGISAAWIQRARPYTVPYFLPQDGPPPFLETVFLRYGRGEAPDWFLSADPALYDARLGFTPQEGGAAGLVV</sequence>
<dbReference type="Gene3D" id="3.40.50.300">
    <property type="entry name" value="P-loop containing nucleotide triphosphate hydrolases"/>
    <property type="match status" value="2"/>
</dbReference>
<dbReference type="PROSITE" id="PS51643">
    <property type="entry name" value="HD_CAS3"/>
    <property type="match status" value="1"/>
</dbReference>
<keyword evidence="5" id="KW-0378">Hydrolase</keyword>
<dbReference type="PANTHER" id="PTHR34580:SF1">
    <property type="entry name" value="PROTEIN PAFC"/>
    <property type="match status" value="1"/>
</dbReference>
<keyword evidence="8" id="KW-0051">Antiviral defense</keyword>
<dbReference type="Pfam" id="PF22590">
    <property type="entry name" value="Cas3-like_C_2"/>
    <property type="match status" value="1"/>
</dbReference>
<keyword evidence="7" id="KW-0067">ATP-binding</keyword>
<dbReference type="GO" id="GO:0003676">
    <property type="term" value="F:nucleic acid binding"/>
    <property type="evidence" value="ECO:0007669"/>
    <property type="project" value="InterPro"/>
</dbReference>